<dbReference type="AlphaFoldDB" id="A0A026WEP2"/>
<name>A0A026WEP2_OOCBI</name>
<proteinExistence type="predicted"/>
<protein>
    <submittedName>
        <fullName evidence="1">Uncharacterized protein</fullName>
    </submittedName>
</protein>
<accession>A0A026WEP2</accession>
<dbReference type="Proteomes" id="UP000053097">
    <property type="component" value="Unassembled WGS sequence"/>
</dbReference>
<dbReference type="EMBL" id="KK107288">
    <property type="protein sequence ID" value="EZA53504.1"/>
    <property type="molecule type" value="Genomic_DNA"/>
</dbReference>
<sequence length="260" mass="27854">MLDLKSSGTTAAELPRTTAFTNLSMLFADAGSSYKGGWSHATSPAPGQGCERGCRCGLASRRASPGGCVETPALAVVTPKSRPHPGTIISRRSQSPARGHLCDKRLLAAPTRKSDFKTTRRTIKALSLSPTSSATAVVALPFSPVCRWDLDRGVGVCVREATSARSPAATLIAADPTTHGDPGTLVQGCSTRFPIRGEIRLFNTADTNCYLKVASAPWGSLHSDDHQKRKCRHPRGAHSHRSYIDTEIIDIVYRYISAKI</sequence>
<gene>
    <name evidence="1" type="ORF">X777_06978</name>
</gene>
<dbReference type="OrthoDB" id="10067219at2759"/>
<evidence type="ECO:0000313" key="1">
    <source>
        <dbReference type="EMBL" id="EZA53504.1"/>
    </source>
</evidence>
<keyword evidence="2" id="KW-1185">Reference proteome</keyword>
<reference evidence="1 2" key="1">
    <citation type="journal article" date="2014" name="Curr. Biol.">
        <title>The genome of the clonal raider ant Cerapachys biroi.</title>
        <authorList>
            <person name="Oxley P.R."/>
            <person name="Ji L."/>
            <person name="Fetter-Pruneda I."/>
            <person name="McKenzie S.K."/>
            <person name="Li C."/>
            <person name="Hu H."/>
            <person name="Zhang G."/>
            <person name="Kronauer D.J."/>
        </authorList>
    </citation>
    <scope>NUCLEOTIDE SEQUENCE [LARGE SCALE GENOMIC DNA]</scope>
</reference>
<organism evidence="1 2">
    <name type="scientific">Ooceraea biroi</name>
    <name type="common">Clonal raider ant</name>
    <name type="synonym">Cerapachys biroi</name>
    <dbReference type="NCBI Taxonomy" id="2015173"/>
    <lineage>
        <taxon>Eukaryota</taxon>
        <taxon>Metazoa</taxon>
        <taxon>Ecdysozoa</taxon>
        <taxon>Arthropoda</taxon>
        <taxon>Hexapoda</taxon>
        <taxon>Insecta</taxon>
        <taxon>Pterygota</taxon>
        <taxon>Neoptera</taxon>
        <taxon>Endopterygota</taxon>
        <taxon>Hymenoptera</taxon>
        <taxon>Apocrita</taxon>
        <taxon>Aculeata</taxon>
        <taxon>Formicoidea</taxon>
        <taxon>Formicidae</taxon>
        <taxon>Dorylinae</taxon>
        <taxon>Ooceraea</taxon>
    </lineage>
</organism>
<evidence type="ECO:0000313" key="2">
    <source>
        <dbReference type="Proteomes" id="UP000053097"/>
    </source>
</evidence>